<dbReference type="PROSITE" id="PS51257">
    <property type="entry name" value="PROKAR_LIPOPROTEIN"/>
    <property type="match status" value="1"/>
</dbReference>
<protein>
    <recommendedName>
        <fullName evidence="4">Peptidase inhibitor I78</fullName>
    </recommendedName>
</protein>
<keyword evidence="1" id="KW-0732">Signal</keyword>
<feature type="signal peptide" evidence="1">
    <location>
        <begin position="1"/>
        <end position="19"/>
    </location>
</feature>
<evidence type="ECO:0008006" key="4">
    <source>
        <dbReference type="Google" id="ProtNLM"/>
    </source>
</evidence>
<comment type="caution">
    <text evidence="2">The sequence shown here is derived from an EMBL/GenBank/DDBJ whole genome shotgun (WGS) entry which is preliminary data.</text>
</comment>
<dbReference type="RefSeq" id="WP_167299011.1">
    <property type="nucleotide sequence ID" value="NZ_CP170557.1"/>
</dbReference>
<evidence type="ECO:0000313" key="3">
    <source>
        <dbReference type="Proteomes" id="UP000564677"/>
    </source>
</evidence>
<dbReference type="PANTHER" id="PTHR39600:SF1">
    <property type="entry name" value="PEPTIDASE INHIBITOR I78 FAMILY PROTEIN"/>
    <property type="match status" value="1"/>
</dbReference>
<sequence length="96" mass="9965">MIRLALPLAATLIALGACAPKAPPRAVPGVECNAGRLGGLTGKPRSPEAEAEALRLSGARTVRWLEPDAAATMDFRPDRLNLHLGADGKIDSTHCG</sequence>
<accession>A0A7X5ZV26</accession>
<dbReference type="EMBL" id="JAASQV010000001">
    <property type="protein sequence ID" value="NIJ64695.1"/>
    <property type="molecule type" value="Genomic_DNA"/>
</dbReference>
<dbReference type="Proteomes" id="UP000564677">
    <property type="component" value="Unassembled WGS sequence"/>
</dbReference>
<dbReference type="AlphaFoldDB" id="A0A7X5ZV26"/>
<evidence type="ECO:0000256" key="1">
    <source>
        <dbReference type="SAM" id="SignalP"/>
    </source>
</evidence>
<keyword evidence="3" id="KW-1185">Reference proteome</keyword>
<reference evidence="2 3" key="1">
    <citation type="submission" date="2020-03" db="EMBL/GenBank/DDBJ databases">
        <title>Genomic Encyclopedia of Type Strains, Phase IV (KMG-IV): sequencing the most valuable type-strain genomes for metagenomic binning, comparative biology and taxonomic classification.</title>
        <authorList>
            <person name="Goeker M."/>
        </authorList>
    </citation>
    <scope>NUCLEOTIDE SEQUENCE [LARGE SCALE GENOMIC DNA]</scope>
    <source>
        <strain evidence="2 3">DSM 4733</strain>
    </source>
</reference>
<name>A0A7X5ZV26_9SPHN</name>
<dbReference type="InterPro" id="IPR021719">
    <property type="entry name" value="Prot_inh_I78"/>
</dbReference>
<proteinExistence type="predicted"/>
<feature type="chain" id="PRO_5031262811" description="Peptidase inhibitor I78" evidence="1">
    <location>
        <begin position="20"/>
        <end position="96"/>
    </location>
</feature>
<gene>
    <name evidence="2" type="ORF">FHR20_001626</name>
</gene>
<dbReference type="Gene3D" id="3.30.10.10">
    <property type="entry name" value="Trypsin Inhibitor V, subunit A"/>
    <property type="match status" value="1"/>
</dbReference>
<dbReference type="Pfam" id="PF11720">
    <property type="entry name" value="Inhibitor_I78"/>
    <property type="match status" value="1"/>
</dbReference>
<organism evidence="2 3">
    <name type="scientific">Sphingomonas leidyi</name>
    <dbReference type="NCBI Taxonomy" id="68569"/>
    <lineage>
        <taxon>Bacteria</taxon>
        <taxon>Pseudomonadati</taxon>
        <taxon>Pseudomonadota</taxon>
        <taxon>Alphaproteobacteria</taxon>
        <taxon>Sphingomonadales</taxon>
        <taxon>Sphingomonadaceae</taxon>
        <taxon>Sphingomonas</taxon>
    </lineage>
</organism>
<dbReference type="PANTHER" id="PTHR39600">
    <property type="entry name" value="PEPTIDASE INHIBITOR I78 FAMILY PROTEIN"/>
    <property type="match status" value="1"/>
</dbReference>
<evidence type="ECO:0000313" key="2">
    <source>
        <dbReference type="EMBL" id="NIJ64695.1"/>
    </source>
</evidence>